<dbReference type="AlphaFoldDB" id="A0AB74M703"/>
<feature type="non-terminal residue" evidence="2">
    <location>
        <position position="84"/>
    </location>
</feature>
<proteinExistence type="predicted"/>
<reference evidence="2 3" key="1">
    <citation type="submission" date="2019-08" db="EMBL/GenBank/DDBJ databases">
        <title>Whole genome analysis of cultivated E. coli strains isolated from CD patients and healthy donors.</title>
        <authorList>
            <person name="Siniagina M.N."/>
            <person name="Markelova M.I."/>
            <person name="Laikov A.V."/>
            <person name="Boulygina E.A."/>
            <person name="Khusnutdinova D.R."/>
            <person name="Kharchenko A."/>
            <person name="Grigoryeva T.V."/>
        </authorList>
    </citation>
    <scope>NUCLEOTIDE SEQUENCE [LARGE SCALE GENOMIC DNA]</scope>
    <source>
        <strain evidence="2 3">1_45_11</strain>
    </source>
</reference>
<dbReference type="EMBL" id="VRXD01000505">
    <property type="protein sequence ID" value="TXQ16103.1"/>
    <property type="molecule type" value="Genomic_DNA"/>
</dbReference>
<feature type="region of interest" description="Disordered" evidence="1">
    <location>
        <begin position="43"/>
        <end position="67"/>
    </location>
</feature>
<dbReference type="GO" id="GO:0019062">
    <property type="term" value="P:virion attachment to host cell"/>
    <property type="evidence" value="ECO:0007669"/>
    <property type="project" value="InterPro"/>
</dbReference>
<comment type="caution">
    <text evidence="2">The sequence shown here is derived from an EMBL/GenBank/DDBJ whole genome shotgun (WGS) entry which is preliminary data.</text>
</comment>
<dbReference type="InterPro" id="IPR005068">
    <property type="entry name" value="Phage_lambda_Stf-r2"/>
</dbReference>
<feature type="region of interest" description="Disordered" evidence="1">
    <location>
        <begin position="1"/>
        <end position="26"/>
    </location>
</feature>
<feature type="non-terminal residue" evidence="2">
    <location>
        <position position="1"/>
    </location>
</feature>
<evidence type="ECO:0000313" key="3">
    <source>
        <dbReference type="Proteomes" id="UP000321295"/>
    </source>
</evidence>
<evidence type="ECO:0000256" key="1">
    <source>
        <dbReference type="SAM" id="MobiDB-lite"/>
    </source>
</evidence>
<dbReference type="Pfam" id="PF03406">
    <property type="entry name" value="Phage_fiber_2"/>
    <property type="match status" value="1"/>
</dbReference>
<evidence type="ECO:0000313" key="2">
    <source>
        <dbReference type="EMBL" id="TXQ16103.1"/>
    </source>
</evidence>
<feature type="compositionally biased region" description="Low complexity" evidence="1">
    <location>
        <begin position="48"/>
        <end position="60"/>
    </location>
</feature>
<gene>
    <name evidence="2" type="ORF">FV293_29815</name>
</gene>
<feature type="compositionally biased region" description="Polar residues" evidence="1">
    <location>
        <begin position="1"/>
        <end position="21"/>
    </location>
</feature>
<name>A0AB74M703_ECOLX</name>
<accession>A0AB74M703</accession>
<sequence length="84" mass="8720">VTDATTSQKGIVRLSSETGSAAENAAATPKAVQLTMQKATEAEKLAEQAKQSAQAASEKASTLEQQINATNQTVQQLQQSTQSG</sequence>
<dbReference type="GO" id="GO:0046718">
    <property type="term" value="P:symbiont entry into host cell"/>
    <property type="evidence" value="ECO:0007669"/>
    <property type="project" value="InterPro"/>
</dbReference>
<organism evidence="2 3">
    <name type="scientific">Escherichia coli</name>
    <dbReference type="NCBI Taxonomy" id="562"/>
    <lineage>
        <taxon>Bacteria</taxon>
        <taxon>Pseudomonadati</taxon>
        <taxon>Pseudomonadota</taxon>
        <taxon>Gammaproteobacteria</taxon>
        <taxon>Enterobacterales</taxon>
        <taxon>Enterobacteriaceae</taxon>
        <taxon>Escherichia</taxon>
    </lineage>
</organism>
<protein>
    <submittedName>
        <fullName evidence="2">Uncharacterized protein</fullName>
    </submittedName>
</protein>
<dbReference type="Proteomes" id="UP000321295">
    <property type="component" value="Unassembled WGS sequence"/>
</dbReference>